<keyword evidence="4 6" id="KW-1133">Transmembrane helix</keyword>
<evidence type="ECO:0000256" key="6">
    <source>
        <dbReference type="SAM" id="Phobius"/>
    </source>
</evidence>
<dbReference type="Pfam" id="PF07690">
    <property type="entry name" value="MFS_1"/>
    <property type="match status" value="1"/>
</dbReference>
<evidence type="ECO:0000313" key="8">
    <source>
        <dbReference type="EMBL" id="SMG21310.1"/>
    </source>
</evidence>
<feature type="transmembrane region" description="Helical" evidence="6">
    <location>
        <begin position="319"/>
        <end position="338"/>
    </location>
</feature>
<feature type="transmembrane region" description="Helical" evidence="6">
    <location>
        <begin position="20"/>
        <end position="37"/>
    </location>
</feature>
<feature type="transmembrane region" description="Helical" evidence="6">
    <location>
        <begin position="250"/>
        <end position="275"/>
    </location>
</feature>
<feature type="transmembrane region" description="Helical" evidence="6">
    <location>
        <begin position="383"/>
        <end position="405"/>
    </location>
</feature>
<feature type="transmembrane region" description="Helical" evidence="6">
    <location>
        <begin position="91"/>
        <end position="113"/>
    </location>
</feature>
<comment type="subcellular location">
    <subcellularLocation>
        <location evidence="1">Membrane</location>
        <topology evidence="1">Multi-pass membrane protein</topology>
    </subcellularLocation>
</comment>
<dbReference type="InterPro" id="IPR044770">
    <property type="entry name" value="MFS_spinster-like"/>
</dbReference>
<evidence type="ECO:0000256" key="1">
    <source>
        <dbReference type="ARBA" id="ARBA00004141"/>
    </source>
</evidence>
<evidence type="ECO:0000259" key="7">
    <source>
        <dbReference type="PROSITE" id="PS50850"/>
    </source>
</evidence>
<name>A0A1X7J0X2_9BURK</name>
<feature type="transmembrane region" description="Helical" evidence="6">
    <location>
        <begin position="417"/>
        <end position="437"/>
    </location>
</feature>
<sequence length="480" mass="51455">MSPTTGSTPASAKDARRYTYEWYVVLICMLAYVFSFVDRQVLALMIEPIKRDLQLTDTQFSLLQGFAFSLFYAVMGIPLAYLADRFARPRIIAAGIALWSVATATCGISQNFLYMFLSRMSVGVGEASLSPGTYSMLADYFPKEKLGRAAGVYSLGSFIGGGIAFLIGGYVIALLKQASMVTLPIVGAVHGWQVTFFIVGLPGLLVALVFILTVRDPQRKGLVQDASGNARRVSLADSARFIRSHGKTFFCHYIGFSFYAMTLFCLMSWTPAFYIRRFGMSPVEAGYTLGTILLVANTSGVFCGGWLNDWLLRRGRSDGPMLAGCIGAAAMIVPAAAFTQVDSLGGSLTLLVIAMFFASFPMPTSTAAMQTLAPNQMRAQISAVFLLVSNLIGLGIGTTLVALLTDKVFGSPLAVGHSMSIVSLVAALLATVLLGFGCRQFRLSLEREHRHAQSADAGMGAQHAANTANAANTELSATRV</sequence>
<dbReference type="AlphaFoldDB" id="A0A1X7J0X2"/>
<gene>
    <name evidence="8" type="ORF">SAMN06265784_10290</name>
</gene>
<feature type="transmembrane region" description="Helical" evidence="6">
    <location>
        <begin position="58"/>
        <end position="79"/>
    </location>
</feature>
<evidence type="ECO:0000256" key="2">
    <source>
        <dbReference type="ARBA" id="ARBA00022448"/>
    </source>
</evidence>
<dbReference type="CDD" id="cd17328">
    <property type="entry name" value="MFS_spinster_like"/>
    <property type="match status" value="1"/>
</dbReference>
<dbReference type="SUPFAM" id="SSF103473">
    <property type="entry name" value="MFS general substrate transporter"/>
    <property type="match status" value="1"/>
</dbReference>
<protein>
    <submittedName>
        <fullName evidence="8">Sugar phosphate permease</fullName>
    </submittedName>
</protein>
<dbReference type="OrthoDB" id="6057322at2"/>
<dbReference type="PANTHER" id="PTHR23505:SF79">
    <property type="entry name" value="PROTEIN SPINSTER"/>
    <property type="match status" value="1"/>
</dbReference>
<dbReference type="Gene3D" id="1.20.1250.20">
    <property type="entry name" value="MFS general substrate transporter like domains"/>
    <property type="match status" value="2"/>
</dbReference>
<dbReference type="STRING" id="1515439.SAMN06265784_10290"/>
<dbReference type="Proteomes" id="UP000193228">
    <property type="component" value="Unassembled WGS sequence"/>
</dbReference>
<feature type="transmembrane region" description="Helical" evidence="6">
    <location>
        <begin position="344"/>
        <end position="362"/>
    </location>
</feature>
<dbReference type="PANTHER" id="PTHR23505">
    <property type="entry name" value="SPINSTER"/>
    <property type="match status" value="1"/>
</dbReference>
<dbReference type="PROSITE" id="PS50850">
    <property type="entry name" value="MFS"/>
    <property type="match status" value="1"/>
</dbReference>
<dbReference type="RefSeq" id="WP_085481272.1">
    <property type="nucleotide sequence ID" value="NZ_FXAT01000002.1"/>
</dbReference>
<feature type="transmembrane region" description="Helical" evidence="6">
    <location>
        <begin position="192"/>
        <end position="214"/>
    </location>
</feature>
<keyword evidence="9" id="KW-1185">Reference proteome</keyword>
<evidence type="ECO:0000256" key="3">
    <source>
        <dbReference type="ARBA" id="ARBA00022692"/>
    </source>
</evidence>
<feature type="domain" description="Major facilitator superfamily (MFS) profile" evidence="7">
    <location>
        <begin position="24"/>
        <end position="442"/>
    </location>
</feature>
<evidence type="ECO:0000313" key="9">
    <source>
        <dbReference type="Proteomes" id="UP000193228"/>
    </source>
</evidence>
<feature type="transmembrane region" description="Helical" evidence="6">
    <location>
        <begin position="287"/>
        <end position="307"/>
    </location>
</feature>
<organism evidence="8 9">
    <name type="scientific">Paraburkholderia susongensis</name>
    <dbReference type="NCBI Taxonomy" id="1515439"/>
    <lineage>
        <taxon>Bacteria</taxon>
        <taxon>Pseudomonadati</taxon>
        <taxon>Pseudomonadota</taxon>
        <taxon>Betaproteobacteria</taxon>
        <taxon>Burkholderiales</taxon>
        <taxon>Burkholderiaceae</taxon>
        <taxon>Paraburkholderia</taxon>
    </lineage>
</organism>
<reference evidence="9" key="1">
    <citation type="submission" date="2017-04" db="EMBL/GenBank/DDBJ databases">
        <authorList>
            <person name="Varghese N."/>
            <person name="Submissions S."/>
        </authorList>
    </citation>
    <scope>NUCLEOTIDE SEQUENCE [LARGE SCALE GENOMIC DNA]</scope>
    <source>
        <strain evidence="9">LMG 29540</strain>
    </source>
</reference>
<evidence type="ECO:0000256" key="5">
    <source>
        <dbReference type="ARBA" id="ARBA00023136"/>
    </source>
</evidence>
<keyword evidence="2" id="KW-0813">Transport</keyword>
<accession>A0A1X7J0X2</accession>
<dbReference type="InterPro" id="IPR020846">
    <property type="entry name" value="MFS_dom"/>
</dbReference>
<dbReference type="InterPro" id="IPR011701">
    <property type="entry name" value="MFS"/>
</dbReference>
<dbReference type="InterPro" id="IPR036259">
    <property type="entry name" value="MFS_trans_sf"/>
</dbReference>
<feature type="transmembrane region" description="Helical" evidence="6">
    <location>
        <begin position="150"/>
        <end position="172"/>
    </location>
</feature>
<keyword evidence="3 6" id="KW-0812">Transmembrane</keyword>
<dbReference type="EMBL" id="FXAT01000002">
    <property type="protein sequence ID" value="SMG21310.1"/>
    <property type="molecule type" value="Genomic_DNA"/>
</dbReference>
<evidence type="ECO:0000256" key="4">
    <source>
        <dbReference type="ARBA" id="ARBA00022989"/>
    </source>
</evidence>
<dbReference type="GO" id="GO:0022857">
    <property type="term" value="F:transmembrane transporter activity"/>
    <property type="evidence" value="ECO:0007669"/>
    <property type="project" value="InterPro"/>
</dbReference>
<dbReference type="GO" id="GO:0016020">
    <property type="term" value="C:membrane"/>
    <property type="evidence" value="ECO:0007669"/>
    <property type="project" value="UniProtKB-SubCell"/>
</dbReference>
<proteinExistence type="predicted"/>
<keyword evidence="5 6" id="KW-0472">Membrane</keyword>